<name>A0A3D8SXK6_9HELO</name>
<dbReference type="OrthoDB" id="5138418at2759"/>
<proteinExistence type="predicted"/>
<reference evidence="2 3" key="1">
    <citation type="journal article" date="2018" name="IMA Fungus">
        <title>IMA Genome-F 9: Draft genome sequence of Annulohypoxylon stygium, Aspergillus mulundensis, Berkeleyomyces basicola (syn. Thielaviopsis basicola), Ceratocystis smalleyi, two Cercospora beticola strains, Coleophoma cylindrospora, Fusarium fracticaudum, Phialophora cf. hyalina, and Morchella septimelata.</title>
        <authorList>
            <person name="Wingfield B.D."/>
            <person name="Bills G.F."/>
            <person name="Dong Y."/>
            <person name="Huang W."/>
            <person name="Nel W.J."/>
            <person name="Swalarsk-Parry B.S."/>
            <person name="Vaghefi N."/>
            <person name="Wilken P.M."/>
            <person name="An Z."/>
            <person name="de Beer Z.W."/>
            <person name="De Vos L."/>
            <person name="Chen L."/>
            <person name="Duong T.A."/>
            <person name="Gao Y."/>
            <person name="Hammerbacher A."/>
            <person name="Kikkert J.R."/>
            <person name="Li Y."/>
            <person name="Li H."/>
            <person name="Li K."/>
            <person name="Li Q."/>
            <person name="Liu X."/>
            <person name="Ma X."/>
            <person name="Naidoo K."/>
            <person name="Pethybridge S.J."/>
            <person name="Sun J."/>
            <person name="Steenkamp E.T."/>
            <person name="van der Nest M.A."/>
            <person name="van Wyk S."/>
            <person name="Wingfield M.J."/>
            <person name="Xiong C."/>
            <person name="Yue Q."/>
            <person name="Zhang X."/>
        </authorList>
    </citation>
    <scope>NUCLEOTIDE SEQUENCE [LARGE SCALE GENOMIC DNA]</scope>
    <source>
        <strain evidence="2 3">BP5796</strain>
    </source>
</reference>
<accession>A0A3D8SXK6</accession>
<feature type="compositionally biased region" description="Pro residues" evidence="1">
    <location>
        <begin position="280"/>
        <end position="292"/>
    </location>
</feature>
<evidence type="ECO:0000256" key="1">
    <source>
        <dbReference type="SAM" id="MobiDB-lite"/>
    </source>
</evidence>
<organism evidence="2 3">
    <name type="scientific">Coleophoma crateriformis</name>
    <dbReference type="NCBI Taxonomy" id="565419"/>
    <lineage>
        <taxon>Eukaryota</taxon>
        <taxon>Fungi</taxon>
        <taxon>Dikarya</taxon>
        <taxon>Ascomycota</taxon>
        <taxon>Pezizomycotina</taxon>
        <taxon>Leotiomycetes</taxon>
        <taxon>Helotiales</taxon>
        <taxon>Dermateaceae</taxon>
        <taxon>Coleophoma</taxon>
    </lineage>
</organism>
<evidence type="ECO:0000313" key="2">
    <source>
        <dbReference type="EMBL" id="RDW91045.1"/>
    </source>
</evidence>
<dbReference type="Proteomes" id="UP000256328">
    <property type="component" value="Unassembled WGS sequence"/>
</dbReference>
<dbReference type="AlphaFoldDB" id="A0A3D8SXK6"/>
<feature type="compositionally biased region" description="Polar residues" evidence="1">
    <location>
        <begin position="303"/>
        <end position="317"/>
    </location>
</feature>
<keyword evidence="3" id="KW-1185">Reference proteome</keyword>
<sequence>MPGAFGLEFHQDAGSLPRVSGAKSHIFQPPRTPSSSAASSLYLSRSIEDRPVAGNRKRSRAEYATTTPVMDDWGSRSVEMTDPGSPMPFVNTKYKIAGGMDTPSWAAEAAVHDTEAEDLGYRRERSMNSKAYHFSDHDQGYFPNTDANGRPRLFSGVIQDGETQGWNLTRMVGGVVGKVWEFCKTSAFRGFHAGGGKGYNMDTEYSAIQVREGDQFWEEKLDRSGTPIPGAWTSVDMEDLDFIPDYMDRATPEETPRPAKRRQVSTPKDELTKNWVVVPTNPPIAPTTPSRPQPRALARYRMPTTSSTSRRINNRGTSIPRPSIAHKPALQARGSHAGSPSLQPNKGASFASPRSPDGSRIPIQRSPSPKKIDSPAARAAAAEAQKYLARQRKEDREADESIRRLDRQLKAMIKEGKQALGTKITIEEPGNSRKWDF</sequence>
<comment type="caution">
    <text evidence="2">The sequence shown here is derived from an EMBL/GenBank/DDBJ whole genome shotgun (WGS) entry which is preliminary data.</text>
</comment>
<gene>
    <name evidence="2" type="ORF">BP5796_02210</name>
</gene>
<evidence type="ECO:0000313" key="3">
    <source>
        <dbReference type="Proteomes" id="UP000256328"/>
    </source>
</evidence>
<protein>
    <submittedName>
        <fullName evidence="2">Uncharacterized protein</fullName>
    </submittedName>
</protein>
<feature type="region of interest" description="Disordered" evidence="1">
    <location>
        <begin position="20"/>
        <end position="40"/>
    </location>
</feature>
<feature type="compositionally biased region" description="Basic and acidic residues" evidence="1">
    <location>
        <begin position="391"/>
        <end position="402"/>
    </location>
</feature>
<dbReference type="EMBL" id="PDLN01000003">
    <property type="protein sequence ID" value="RDW91045.1"/>
    <property type="molecule type" value="Genomic_DNA"/>
</dbReference>
<feature type="compositionally biased region" description="Basic and acidic residues" evidence="1">
    <location>
        <begin position="248"/>
        <end position="257"/>
    </location>
</feature>
<feature type="region of interest" description="Disordered" evidence="1">
    <location>
        <begin position="248"/>
        <end position="402"/>
    </location>
</feature>